<feature type="transmembrane region" description="Helical" evidence="7">
    <location>
        <begin position="149"/>
        <end position="166"/>
    </location>
</feature>
<dbReference type="Proteomes" id="UP001501570">
    <property type="component" value="Unassembled WGS sequence"/>
</dbReference>
<evidence type="ECO:0000256" key="3">
    <source>
        <dbReference type="ARBA" id="ARBA00022692"/>
    </source>
</evidence>
<organism evidence="9 10">
    <name type="scientific">Rugosimonospora acidiphila</name>
    <dbReference type="NCBI Taxonomy" id="556531"/>
    <lineage>
        <taxon>Bacteria</taxon>
        <taxon>Bacillati</taxon>
        <taxon>Actinomycetota</taxon>
        <taxon>Actinomycetes</taxon>
        <taxon>Micromonosporales</taxon>
        <taxon>Micromonosporaceae</taxon>
        <taxon>Rugosimonospora</taxon>
    </lineage>
</organism>
<feature type="domain" description="GtrA/DPMS transmembrane" evidence="8">
    <location>
        <begin position="47"/>
        <end position="172"/>
    </location>
</feature>
<keyword evidence="5 7" id="KW-0472">Membrane</keyword>
<accession>A0ABP9RPQ7</accession>
<reference evidence="10" key="1">
    <citation type="journal article" date="2019" name="Int. J. Syst. Evol. Microbiol.">
        <title>The Global Catalogue of Microorganisms (GCM) 10K type strain sequencing project: providing services to taxonomists for standard genome sequencing and annotation.</title>
        <authorList>
            <consortium name="The Broad Institute Genomics Platform"/>
            <consortium name="The Broad Institute Genome Sequencing Center for Infectious Disease"/>
            <person name="Wu L."/>
            <person name="Ma J."/>
        </authorList>
    </citation>
    <scope>NUCLEOTIDE SEQUENCE [LARGE SCALE GENOMIC DNA]</scope>
    <source>
        <strain evidence="10">JCM 18304</strain>
    </source>
</reference>
<feature type="region of interest" description="Disordered" evidence="6">
    <location>
        <begin position="1"/>
        <end position="33"/>
    </location>
</feature>
<dbReference type="PANTHER" id="PTHR38459">
    <property type="entry name" value="PROPHAGE BACTOPRENOL-LINKED GLUCOSE TRANSLOCASE HOMOLOG"/>
    <property type="match status" value="1"/>
</dbReference>
<evidence type="ECO:0000256" key="5">
    <source>
        <dbReference type="ARBA" id="ARBA00023136"/>
    </source>
</evidence>
<name>A0ABP9RPQ7_9ACTN</name>
<evidence type="ECO:0000256" key="4">
    <source>
        <dbReference type="ARBA" id="ARBA00022989"/>
    </source>
</evidence>
<comment type="similarity">
    <text evidence="2">Belongs to the GtrA family.</text>
</comment>
<dbReference type="Pfam" id="PF04138">
    <property type="entry name" value="GtrA_DPMS_TM"/>
    <property type="match status" value="1"/>
</dbReference>
<evidence type="ECO:0000256" key="1">
    <source>
        <dbReference type="ARBA" id="ARBA00004141"/>
    </source>
</evidence>
<comment type="subcellular location">
    <subcellularLocation>
        <location evidence="1">Membrane</location>
        <topology evidence="1">Multi-pass membrane protein</topology>
    </subcellularLocation>
</comment>
<proteinExistence type="inferred from homology"/>
<gene>
    <name evidence="9" type="ORF">GCM10023322_23870</name>
</gene>
<feature type="transmembrane region" description="Helical" evidence="7">
    <location>
        <begin position="108"/>
        <end position="129"/>
    </location>
</feature>
<dbReference type="InterPro" id="IPR051401">
    <property type="entry name" value="GtrA_CellWall_Glycosyl"/>
</dbReference>
<keyword evidence="4 7" id="KW-1133">Transmembrane helix</keyword>
<evidence type="ECO:0000256" key="6">
    <source>
        <dbReference type="SAM" id="MobiDB-lite"/>
    </source>
</evidence>
<comment type="caution">
    <text evidence="9">The sequence shown here is derived from an EMBL/GenBank/DDBJ whole genome shotgun (WGS) entry which is preliminary data.</text>
</comment>
<evidence type="ECO:0000259" key="8">
    <source>
        <dbReference type="Pfam" id="PF04138"/>
    </source>
</evidence>
<evidence type="ECO:0000313" key="10">
    <source>
        <dbReference type="Proteomes" id="UP001501570"/>
    </source>
</evidence>
<feature type="transmembrane region" description="Helical" evidence="7">
    <location>
        <begin position="45"/>
        <end position="67"/>
    </location>
</feature>
<evidence type="ECO:0000256" key="7">
    <source>
        <dbReference type="SAM" id="Phobius"/>
    </source>
</evidence>
<evidence type="ECO:0000313" key="9">
    <source>
        <dbReference type="EMBL" id="GAA5183774.1"/>
    </source>
</evidence>
<dbReference type="InterPro" id="IPR007267">
    <property type="entry name" value="GtrA_DPMS_TM"/>
</dbReference>
<feature type="transmembrane region" description="Helical" evidence="7">
    <location>
        <begin position="73"/>
        <end position="96"/>
    </location>
</feature>
<keyword evidence="10" id="KW-1185">Reference proteome</keyword>
<dbReference type="PANTHER" id="PTHR38459:SF1">
    <property type="entry name" value="PROPHAGE BACTOPRENOL-LINKED GLUCOSE TRANSLOCASE HOMOLOG"/>
    <property type="match status" value="1"/>
</dbReference>
<keyword evidence="3 7" id="KW-0812">Transmembrane</keyword>
<sequence>MESPGRGPGRLSCVSVPATTSATDPPRPSQPGTLRARLDRLVREVGKFGVVGGASFLVDTALYNVLLDPLGPFWGKVGSTIVSATLAFVGNRWWTWRHRQRSALHREYGLYFAFNVVGLLIGLACLWLSHNALGSVWPGVFHTRLADNVSAQLVGTAFGTLFRFWAYRRFVFPHSATGPETASHG</sequence>
<evidence type="ECO:0000256" key="2">
    <source>
        <dbReference type="ARBA" id="ARBA00009399"/>
    </source>
</evidence>
<dbReference type="EMBL" id="BAABJQ010000005">
    <property type="protein sequence ID" value="GAA5183774.1"/>
    <property type="molecule type" value="Genomic_DNA"/>
</dbReference>
<protein>
    <recommendedName>
        <fullName evidence="8">GtrA/DPMS transmembrane domain-containing protein</fullName>
    </recommendedName>
</protein>